<dbReference type="InterPro" id="IPR003706">
    <property type="entry name" value="CstA_N"/>
</dbReference>
<feature type="transmembrane region" description="Helical" evidence="7">
    <location>
        <begin position="317"/>
        <end position="342"/>
    </location>
</feature>
<evidence type="ECO:0000313" key="10">
    <source>
        <dbReference type="Proteomes" id="UP000838748"/>
    </source>
</evidence>
<evidence type="ECO:0000256" key="4">
    <source>
        <dbReference type="ARBA" id="ARBA00022692"/>
    </source>
</evidence>
<evidence type="ECO:0000256" key="3">
    <source>
        <dbReference type="ARBA" id="ARBA00022475"/>
    </source>
</evidence>
<reference evidence="9" key="1">
    <citation type="submission" date="2021-11" db="EMBL/GenBank/DDBJ databases">
        <authorList>
            <person name="Rodrigo-Torres L."/>
            <person name="Arahal R. D."/>
            <person name="Lucena T."/>
        </authorList>
    </citation>
    <scope>NUCLEOTIDE SEQUENCE</scope>
    <source>
        <strain evidence="9">CECT 7928</strain>
    </source>
</reference>
<keyword evidence="4 7" id="KW-0812">Transmembrane</keyword>
<feature type="transmembrane region" description="Helical" evidence="7">
    <location>
        <begin position="447"/>
        <end position="470"/>
    </location>
</feature>
<dbReference type="PANTHER" id="PTHR30252">
    <property type="entry name" value="INNER MEMBRANE PEPTIDE TRANSPORTER"/>
    <property type="match status" value="1"/>
</dbReference>
<proteinExistence type="inferred from homology"/>
<protein>
    <submittedName>
        <fullName evidence="9">Peptide transporter CstA</fullName>
    </submittedName>
</protein>
<feature type="domain" description="CstA N-terminal" evidence="8">
    <location>
        <begin position="156"/>
        <end position="293"/>
    </location>
</feature>
<evidence type="ECO:0000256" key="6">
    <source>
        <dbReference type="ARBA" id="ARBA00023136"/>
    </source>
</evidence>
<evidence type="ECO:0000256" key="5">
    <source>
        <dbReference type="ARBA" id="ARBA00022989"/>
    </source>
</evidence>
<comment type="caution">
    <text evidence="9">The sequence shown here is derived from an EMBL/GenBank/DDBJ whole genome shotgun (WGS) entry which is preliminary data.</text>
</comment>
<dbReference type="Proteomes" id="UP000838748">
    <property type="component" value="Unassembled WGS sequence"/>
</dbReference>
<evidence type="ECO:0000256" key="2">
    <source>
        <dbReference type="ARBA" id="ARBA00007755"/>
    </source>
</evidence>
<gene>
    <name evidence="9" type="primary">cstA</name>
    <name evidence="9" type="ORF">VMF7928_03389</name>
</gene>
<comment type="similarity">
    <text evidence="2">Belongs to the peptide transporter carbon starvation (CstA) (TC 2.A.114) family.</text>
</comment>
<feature type="transmembrane region" description="Helical" evidence="7">
    <location>
        <begin position="397"/>
        <end position="415"/>
    </location>
</feature>
<feature type="transmembrane region" description="Helical" evidence="7">
    <location>
        <begin position="273"/>
        <end position="297"/>
    </location>
</feature>
<organism evidence="9 10">
    <name type="scientific">Vibrio marisflavi CECT 7928</name>
    <dbReference type="NCBI Taxonomy" id="634439"/>
    <lineage>
        <taxon>Bacteria</taxon>
        <taxon>Pseudomonadati</taxon>
        <taxon>Pseudomonadota</taxon>
        <taxon>Gammaproteobacteria</taxon>
        <taxon>Vibrionales</taxon>
        <taxon>Vibrionaceae</taxon>
        <taxon>Vibrio</taxon>
    </lineage>
</organism>
<feature type="domain" description="CstA N-terminal" evidence="8">
    <location>
        <begin position="5"/>
        <end position="143"/>
    </location>
</feature>
<keyword evidence="5 7" id="KW-1133">Transmembrane helix</keyword>
<feature type="transmembrane region" description="Helical" evidence="7">
    <location>
        <begin position="162"/>
        <end position="183"/>
    </location>
</feature>
<keyword evidence="6 7" id="KW-0472">Membrane</keyword>
<feature type="transmembrane region" description="Helical" evidence="7">
    <location>
        <begin position="126"/>
        <end position="150"/>
    </location>
</feature>
<feature type="transmembrane region" description="Helical" evidence="7">
    <location>
        <begin position="190"/>
        <end position="211"/>
    </location>
</feature>
<feature type="transmembrane region" description="Helical" evidence="7">
    <location>
        <begin position="80"/>
        <end position="98"/>
    </location>
</feature>
<accession>A0ABM9A760</accession>
<feature type="transmembrane region" description="Helical" evidence="7">
    <location>
        <begin position="235"/>
        <end position="253"/>
    </location>
</feature>
<dbReference type="InterPro" id="IPR051605">
    <property type="entry name" value="CstA"/>
</dbReference>
<name>A0ABM9A760_9VIBR</name>
<feature type="transmembrane region" description="Helical" evidence="7">
    <location>
        <begin position="370"/>
        <end position="391"/>
    </location>
</feature>
<evidence type="ECO:0000259" key="8">
    <source>
        <dbReference type="Pfam" id="PF02554"/>
    </source>
</evidence>
<keyword evidence="3" id="KW-1003">Cell membrane</keyword>
<dbReference type="EMBL" id="CAKLDM010000002">
    <property type="protein sequence ID" value="CAH0541122.1"/>
    <property type="molecule type" value="Genomic_DNA"/>
</dbReference>
<evidence type="ECO:0000313" key="9">
    <source>
        <dbReference type="EMBL" id="CAH0541122.1"/>
    </source>
</evidence>
<dbReference type="RefSeq" id="WP_237362854.1">
    <property type="nucleotide sequence ID" value="NZ_CAKLDM010000002.1"/>
</dbReference>
<keyword evidence="10" id="KW-1185">Reference proteome</keyword>
<sequence>MLWFLTCVAALIGGYFVYGTFIEKIFGINEKRKTPAHTKADGVDFVPMSTRKVYLVQLLNIAGVGPIFGPIMGALYGPAAMLWIVIGCIFAGAVHDYFSGMLSVRNDGASVPSITGRYLGNGAKHFMNVFAIVLLLLVGVVFVSAPAGMITTLINDQTSMTVSMSTMVMVIFAYYVIATLVPVDKVIGRLYPFFGALLIFMSVGLITAVALSDNYTVMGDFKISDMFFNLNPNDMPLWPALFITIACGAISGFHATQSPLMARCMENEKNGRFVFYGAMIGEGIIALIWCAIALSFFGNLDSLSDAIQSGGPGNVVYSSSFGLLGVFGGVLAFLGVVILPITSGDTAFRSSRLILAEYFNMEQKSLKKRLLMALPLFVIGAILTQVDFGIIWRYFGFANQTTAVMMLWTASAYLLRHNKLHWVTTVPAFFMTSVCVTFILNSETLGFGMPMSISTTLGVVFSILVTSYVIKSSKGKGESFIDSEANKNTDSITENA</sequence>
<evidence type="ECO:0000256" key="7">
    <source>
        <dbReference type="SAM" id="Phobius"/>
    </source>
</evidence>
<feature type="transmembrane region" description="Helical" evidence="7">
    <location>
        <begin position="422"/>
        <end position="441"/>
    </location>
</feature>
<evidence type="ECO:0000256" key="1">
    <source>
        <dbReference type="ARBA" id="ARBA00004651"/>
    </source>
</evidence>
<dbReference type="Pfam" id="PF02554">
    <property type="entry name" value="CstA"/>
    <property type="match status" value="2"/>
</dbReference>
<dbReference type="PANTHER" id="PTHR30252:SF4">
    <property type="entry name" value="CARBON STARVATION"/>
    <property type="match status" value="1"/>
</dbReference>
<comment type="subcellular location">
    <subcellularLocation>
        <location evidence="1">Cell membrane</location>
        <topology evidence="1">Multi-pass membrane protein</topology>
    </subcellularLocation>
</comment>